<sequence length="101" mass="11450">MRGDSALHLGSKSPKLWLRGLHVLPITDSWRKTLIQIPKSSRGYCRTTQADKISQDPNSAFNSVQFSSLHLKRLTRVPHTMSKSLMTKLVTILIQVLVRII</sequence>
<reference evidence="1 2" key="1">
    <citation type="submission" date="2024-09" db="EMBL/GenBank/DDBJ databases">
        <title>Rethinking Asexuality: The Enigmatic Case of Functional Sexual Genes in Lepraria (Stereocaulaceae).</title>
        <authorList>
            <person name="Doellman M."/>
            <person name="Sun Y."/>
            <person name="Barcenas-Pena A."/>
            <person name="Lumbsch H.T."/>
            <person name="Grewe F."/>
        </authorList>
    </citation>
    <scope>NUCLEOTIDE SEQUENCE [LARGE SCALE GENOMIC DNA]</scope>
    <source>
        <strain evidence="1 2">Mercado 3170</strain>
    </source>
</reference>
<evidence type="ECO:0000313" key="1">
    <source>
        <dbReference type="EMBL" id="KAL2042341.1"/>
    </source>
</evidence>
<evidence type="ECO:0000313" key="2">
    <source>
        <dbReference type="Proteomes" id="UP001590950"/>
    </source>
</evidence>
<name>A0ABR4AA79_9LECA</name>
<keyword evidence="2" id="KW-1185">Reference proteome</keyword>
<dbReference type="EMBL" id="JBEFKJ010000014">
    <property type="protein sequence ID" value="KAL2042341.1"/>
    <property type="molecule type" value="Genomic_DNA"/>
</dbReference>
<dbReference type="Proteomes" id="UP001590950">
    <property type="component" value="Unassembled WGS sequence"/>
</dbReference>
<gene>
    <name evidence="1" type="ORF">N7G274_004830</name>
</gene>
<proteinExistence type="predicted"/>
<organism evidence="1 2">
    <name type="scientific">Stereocaulon virgatum</name>
    <dbReference type="NCBI Taxonomy" id="373712"/>
    <lineage>
        <taxon>Eukaryota</taxon>
        <taxon>Fungi</taxon>
        <taxon>Dikarya</taxon>
        <taxon>Ascomycota</taxon>
        <taxon>Pezizomycotina</taxon>
        <taxon>Lecanoromycetes</taxon>
        <taxon>OSLEUM clade</taxon>
        <taxon>Lecanoromycetidae</taxon>
        <taxon>Lecanorales</taxon>
        <taxon>Lecanorineae</taxon>
        <taxon>Stereocaulaceae</taxon>
        <taxon>Stereocaulon</taxon>
    </lineage>
</organism>
<comment type="caution">
    <text evidence="1">The sequence shown here is derived from an EMBL/GenBank/DDBJ whole genome shotgun (WGS) entry which is preliminary data.</text>
</comment>
<accession>A0ABR4AA79</accession>
<protein>
    <submittedName>
        <fullName evidence="1">Uncharacterized protein</fullName>
    </submittedName>
</protein>